<evidence type="ECO:0000256" key="3">
    <source>
        <dbReference type="ARBA" id="ARBA00022960"/>
    </source>
</evidence>
<feature type="transmembrane region" description="Helical" evidence="7">
    <location>
        <begin position="238"/>
        <end position="255"/>
    </location>
</feature>
<feature type="transmembrane region" description="Helical" evidence="7">
    <location>
        <begin position="262"/>
        <end position="283"/>
    </location>
</feature>
<reference evidence="8 9" key="1">
    <citation type="submission" date="2017-10" db="EMBL/GenBank/DDBJ databases">
        <title>Sequencing the genomes of 1000 actinobacteria strains.</title>
        <authorList>
            <person name="Klenk H.-P."/>
        </authorList>
    </citation>
    <scope>NUCLEOTIDE SEQUENCE [LARGE SCALE GENOMIC DNA]</scope>
    <source>
        <strain evidence="8 9">DSM 18966</strain>
    </source>
</reference>
<feature type="transmembrane region" description="Helical" evidence="7">
    <location>
        <begin position="17"/>
        <end position="38"/>
    </location>
</feature>
<proteinExistence type="predicted"/>
<feature type="transmembrane region" description="Helical" evidence="7">
    <location>
        <begin position="215"/>
        <end position="232"/>
    </location>
</feature>
<feature type="transmembrane region" description="Helical" evidence="7">
    <location>
        <begin position="416"/>
        <end position="435"/>
    </location>
</feature>
<organism evidence="8 9">
    <name type="scientific">Sanguibacter antarcticus</name>
    <dbReference type="NCBI Taxonomy" id="372484"/>
    <lineage>
        <taxon>Bacteria</taxon>
        <taxon>Bacillati</taxon>
        <taxon>Actinomycetota</taxon>
        <taxon>Actinomycetes</taxon>
        <taxon>Micrococcales</taxon>
        <taxon>Sanguibacteraceae</taxon>
        <taxon>Sanguibacter</taxon>
    </lineage>
</organism>
<feature type="transmembrane region" description="Helical" evidence="7">
    <location>
        <begin position="178"/>
        <end position="195"/>
    </location>
</feature>
<evidence type="ECO:0000313" key="9">
    <source>
        <dbReference type="Proteomes" id="UP000225548"/>
    </source>
</evidence>
<accession>A0A2A9E726</accession>
<evidence type="ECO:0000256" key="6">
    <source>
        <dbReference type="SAM" id="MobiDB-lite"/>
    </source>
</evidence>
<feature type="region of interest" description="Disordered" evidence="6">
    <location>
        <begin position="445"/>
        <end position="486"/>
    </location>
</feature>
<dbReference type="GO" id="GO:0015648">
    <property type="term" value="F:lipid-linked peptidoglycan transporter activity"/>
    <property type="evidence" value="ECO:0007669"/>
    <property type="project" value="TreeGrafter"/>
</dbReference>
<evidence type="ECO:0000256" key="5">
    <source>
        <dbReference type="ARBA" id="ARBA00023136"/>
    </source>
</evidence>
<dbReference type="GO" id="GO:0051301">
    <property type="term" value="P:cell division"/>
    <property type="evidence" value="ECO:0007669"/>
    <property type="project" value="InterPro"/>
</dbReference>
<sequence>MATVEPSRVRSGRASELTLLLLALALGIGAYALVGLSMEGRVPGNFYVLAGGMLALGLGLHFIVRKKAPFADPALLPIAVGLNGIGLAMIYRLDLANHFKGGDSALANRQLGWTAFGMIAAVAVLWFLHDHRTLRRYTYTAMIIGLVLVVLPLVPGIGTQINGARIWIRLGPASLQPAEFAKISFAVFFAGYLVTNRDTLTLAGRKMFGLQLPRARDLGPIIIVWIASLAVLVFERDLGTSLLFFGLFVAMIYVATERISWVIIGLTLFAGGAFIAATSITHVQGRFDAWLNAMDTSVFNQAFGGSGQLVRGLFGLANGGLFGTGWGDGRPDLVPYASSDFIVASLGEELGLTGLLAILVMYLLFVERGMRIAIGTRDGFGKLLAGGVAFVLAWQVFVVVGGVTRVIPVTGLTMPFLAYGGSSLLANWIIVALLIRISDNARRPTPLPLRGMPADDQDDDEHDEVRERPSSNDATQIVSAVPSDDATQIVSTVPSGDATQIVSAVPSEDEPQTVQEVPSDDATQIVRRVDS</sequence>
<dbReference type="AlphaFoldDB" id="A0A2A9E726"/>
<keyword evidence="9" id="KW-1185">Reference proteome</keyword>
<dbReference type="PANTHER" id="PTHR30474">
    <property type="entry name" value="CELL CYCLE PROTEIN"/>
    <property type="match status" value="1"/>
</dbReference>
<protein>
    <submittedName>
        <fullName evidence="8">Cell elongation-specific peptidoglycan biosynthesis regulator RodA</fullName>
    </submittedName>
</protein>
<keyword evidence="4 7" id="KW-1133">Transmembrane helix</keyword>
<dbReference type="RefSeq" id="WP_098455741.1">
    <property type="nucleotide sequence ID" value="NZ_PDJG01000001.1"/>
</dbReference>
<dbReference type="EMBL" id="PDJG01000001">
    <property type="protein sequence ID" value="PFG34758.1"/>
    <property type="molecule type" value="Genomic_DNA"/>
</dbReference>
<feature type="transmembrane region" description="Helical" evidence="7">
    <location>
        <begin position="74"/>
        <end position="91"/>
    </location>
</feature>
<evidence type="ECO:0000256" key="1">
    <source>
        <dbReference type="ARBA" id="ARBA00004141"/>
    </source>
</evidence>
<name>A0A2A9E726_9MICO</name>
<dbReference type="InterPro" id="IPR001182">
    <property type="entry name" value="FtsW/RodA"/>
</dbReference>
<evidence type="ECO:0000256" key="4">
    <source>
        <dbReference type="ARBA" id="ARBA00022989"/>
    </source>
</evidence>
<comment type="subcellular location">
    <subcellularLocation>
        <location evidence="1">Membrane</location>
        <topology evidence="1">Multi-pass membrane protein</topology>
    </subcellularLocation>
</comment>
<feature type="transmembrane region" description="Helical" evidence="7">
    <location>
        <begin position="137"/>
        <end position="158"/>
    </location>
</feature>
<keyword evidence="2 7" id="KW-0812">Transmembrane</keyword>
<keyword evidence="3" id="KW-0133">Cell shape</keyword>
<feature type="region of interest" description="Disordered" evidence="6">
    <location>
        <begin position="506"/>
        <end position="531"/>
    </location>
</feature>
<feature type="transmembrane region" description="Helical" evidence="7">
    <location>
        <begin position="383"/>
        <end position="404"/>
    </location>
</feature>
<evidence type="ECO:0000256" key="7">
    <source>
        <dbReference type="SAM" id="Phobius"/>
    </source>
</evidence>
<gene>
    <name evidence="8" type="ORF">ATL42_2680</name>
</gene>
<feature type="transmembrane region" description="Helical" evidence="7">
    <location>
        <begin position="341"/>
        <end position="363"/>
    </location>
</feature>
<dbReference type="Pfam" id="PF01098">
    <property type="entry name" value="FTSW_RODA_SPOVE"/>
    <property type="match status" value="1"/>
</dbReference>
<dbReference type="GO" id="GO:0032153">
    <property type="term" value="C:cell division site"/>
    <property type="evidence" value="ECO:0007669"/>
    <property type="project" value="TreeGrafter"/>
</dbReference>
<keyword evidence="5 7" id="KW-0472">Membrane</keyword>
<evidence type="ECO:0000256" key="2">
    <source>
        <dbReference type="ARBA" id="ARBA00022692"/>
    </source>
</evidence>
<comment type="caution">
    <text evidence="8">The sequence shown here is derived from an EMBL/GenBank/DDBJ whole genome shotgun (WGS) entry which is preliminary data.</text>
</comment>
<evidence type="ECO:0000313" key="8">
    <source>
        <dbReference type="EMBL" id="PFG34758.1"/>
    </source>
</evidence>
<feature type="transmembrane region" description="Helical" evidence="7">
    <location>
        <begin position="44"/>
        <end position="62"/>
    </location>
</feature>
<dbReference type="Proteomes" id="UP000225548">
    <property type="component" value="Unassembled WGS sequence"/>
</dbReference>
<dbReference type="PANTHER" id="PTHR30474:SF3">
    <property type="entry name" value="PEPTIDOGLYCAN GLYCOSYLTRANSFERASE RODA"/>
    <property type="match status" value="1"/>
</dbReference>
<dbReference type="GO" id="GO:0008360">
    <property type="term" value="P:regulation of cell shape"/>
    <property type="evidence" value="ECO:0007669"/>
    <property type="project" value="UniProtKB-KW"/>
</dbReference>
<dbReference type="GO" id="GO:0005886">
    <property type="term" value="C:plasma membrane"/>
    <property type="evidence" value="ECO:0007669"/>
    <property type="project" value="TreeGrafter"/>
</dbReference>
<feature type="transmembrane region" description="Helical" evidence="7">
    <location>
        <begin position="111"/>
        <end position="128"/>
    </location>
</feature>